<protein>
    <submittedName>
        <fullName evidence="1">Uncharacterized protein</fullName>
    </submittedName>
</protein>
<keyword evidence="2" id="KW-1185">Reference proteome</keyword>
<dbReference type="Proteomes" id="UP000094043">
    <property type="component" value="Chromosome 3"/>
</dbReference>
<organism evidence="1 2">
    <name type="scientific">Cryptococcus depauperatus CBS 7841</name>
    <dbReference type="NCBI Taxonomy" id="1295531"/>
    <lineage>
        <taxon>Eukaryota</taxon>
        <taxon>Fungi</taxon>
        <taxon>Dikarya</taxon>
        <taxon>Basidiomycota</taxon>
        <taxon>Agaricomycotina</taxon>
        <taxon>Tremellomycetes</taxon>
        <taxon>Tremellales</taxon>
        <taxon>Cryptococcaceae</taxon>
        <taxon>Cryptococcus</taxon>
    </lineage>
</organism>
<reference evidence="1" key="2">
    <citation type="journal article" date="2022" name="Elife">
        <title>Obligate sexual reproduction of a homothallic fungus closely related to the Cryptococcus pathogenic species complex.</title>
        <authorList>
            <person name="Passer A.R."/>
            <person name="Clancey S.A."/>
            <person name="Shea T."/>
            <person name="David-Palma M."/>
            <person name="Averette A.F."/>
            <person name="Boekhout T."/>
            <person name="Porcel B.M."/>
            <person name="Nowrousian M."/>
            <person name="Cuomo C.A."/>
            <person name="Sun S."/>
            <person name="Heitman J."/>
            <person name="Coelho M.A."/>
        </authorList>
    </citation>
    <scope>NUCLEOTIDE SEQUENCE</scope>
    <source>
        <strain evidence="1">CBS 7841</strain>
    </source>
</reference>
<dbReference type="RefSeq" id="XP_066068449.1">
    <property type="nucleotide sequence ID" value="XM_066212352.1"/>
</dbReference>
<dbReference type="GeneID" id="91087155"/>
<reference evidence="1" key="3">
    <citation type="submission" date="2024-01" db="EMBL/GenBank/DDBJ databases">
        <authorList>
            <person name="Coelho M.A."/>
            <person name="David-Palma M."/>
            <person name="Shea T."/>
            <person name="Sun S."/>
            <person name="Cuomo C.A."/>
            <person name="Heitman J."/>
        </authorList>
    </citation>
    <scope>NUCLEOTIDE SEQUENCE</scope>
    <source>
        <strain evidence="1">CBS 7841</strain>
    </source>
</reference>
<proteinExistence type="predicted"/>
<accession>A0AAJ8JSS2</accession>
<sequence>MPDFYPSILENREIKVSPENQVDFIHIQFFAIFPVGSPIPDGKWQIWTDIPFVNDDQPVNDGEWRERDFGILTRPSEAPKSSSNLDKSSSGAVITIPATKLLSKPEPPILGLTLVVPTSCVGRTYSYTFRHIDPSGAIQWFSEMGVNGIINIKRISSAQKQVIQSSPNYHSGLYDSHWELECVAITLPDGEHSTQLGVHTLPAEDCTSPTLILAHNSLYSRPLSFYQFSPTKFPLPPKSSFSFLTIIGHLDNPLKMSGKKPLGCKFNGYPAGFAFGVDVSPSKVFKQAVQITQGDHSHLVVSDVREGDKTSEDVVAFFHFSGSEKAIHTYLVVDALRTVHSRDITVSIPDRFSSLVPLAVNSENMSFPFCIPSSIGDASRNVPFHVEPGEAIAAFRLAAFTKVSGMNNDDSLWVYAPEALSIEVGHYEDRKERNLPVQYLSTQISIDSSDDKKKESSGGCWIFYTISRLLFNIWNVLTWPFRSKQKPIQSASIPEENNLSSTNEQTPLLGYRDSPTFEITQTPANNSSNASCKPVRVPNTSLSRTVPITSFAKLTFSQSPPFKLYFPPSKEDFLENILFILKNEQSEEWQEAATIVARRDCIVEVVIDTDDTRAGQKWQIQIERK</sequence>
<name>A0AAJ8JSS2_9TREE</name>
<gene>
    <name evidence="1" type="ORF">L203_102944</name>
</gene>
<evidence type="ECO:0000313" key="2">
    <source>
        <dbReference type="Proteomes" id="UP000094043"/>
    </source>
</evidence>
<dbReference type="EMBL" id="CP143786">
    <property type="protein sequence ID" value="WVN87749.1"/>
    <property type="molecule type" value="Genomic_DNA"/>
</dbReference>
<reference evidence="1" key="1">
    <citation type="submission" date="2016-06" db="EMBL/GenBank/DDBJ databases">
        <authorList>
            <person name="Cuomo C."/>
            <person name="Litvintseva A."/>
            <person name="Heitman J."/>
            <person name="Chen Y."/>
            <person name="Sun S."/>
            <person name="Springer D."/>
            <person name="Dromer F."/>
            <person name="Young S."/>
            <person name="Zeng Q."/>
            <person name="Chapman S."/>
            <person name="Gujja S."/>
            <person name="Saif S."/>
            <person name="Birren B."/>
        </authorList>
    </citation>
    <scope>NUCLEOTIDE SEQUENCE</scope>
    <source>
        <strain evidence="1">CBS 7841</strain>
    </source>
</reference>
<evidence type="ECO:0000313" key="1">
    <source>
        <dbReference type="EMBL" id="WVN87749.1"/>
    </source>
</evidence>
<dbReference type="AlphaFoldDB" id="A0AAJ8JSS2"/>
<dbReference type="KEGG" id="cdep:91087155"/>